<evidence type="ECO:0000313" key="2">
    <source>
        <dbReference type="Proteomes" id="UP000887577"/>
    </source>
</evidence>
<dbReference type="AlphaFoldDB" id="A0A914YFF0"/>
<organism evidence="2 3">
    <name type="scientific">Panagrolaimus superbus</name>
    <dbReference type="NCBI Taxonomy" id="310955"/>
    <lineage>
        <taxon>Eukaryota</taxon>
        <taxon>Metazoa</taxon>
        <taxon>Ecdysozoa</taxon>
        <taxon>Nematoda</taxon>
        <taxon>Chromadorea</taxon>
        <taxon>Rhabditida</taxon>
        <taxon>Tylenchina</taxon>
        <taxon>Panagrolaimomorpha</taxon>
        <taxon>Panagrolaimoidea</taxon>
        <taxon>Panagrolaimidae</taxon>
        <taxon>Panagrolaimus</taxon>
    </lineage>
</organism>
<protein>
    <submittedName>
        <fullName evidence="3">Uncharacterized protein</fullName>
    </submittedName>
</protein>
<evidence type="ECO:0000256" key="1">
    <source>
        <dbReference type="SAM" id="MobiDB-lite"/>
    </source>
</evidence>
<feature type="compositionally biased region" description="Basic and acidic residues" evidence="1">
    <location>
        <begin position="351"/>
        <end position="361"/>
    </location>
</feature>
<sequence>MDGYACGVRCTRIAESICFEGENTLINPFYDIAERARVREIVHILAFDGCPDDWFPGVKTATDYLDSTEHLKIREKNNKLDTKENSTVISENVKANENPFNVSVGCLNEPMQNMDIDESMDIDENDIFLTKFEEANLHQQIRENFVDYCKRKGVKRNNEARIEFYAEKGTAKEKLSQNESFKTLNSATVISEKVQTETNIEEEHKLLSAEEETTLNNEIRETVATFCKRKKIKNDAKGKSKYHESIKIAKEKLANNERAKECIKNRHKTEATVIDRALGVVDEFSQDSQRMSIEEEKRLQIEARESFVEYCKRLKISKAKSRNKYNAAIKTVKEKLAENERLKAHMRKKRSAESAEEKQERLKNIAASMQKIRDNETEKETFQRLQKDTKLKQIKRENETEQEKEERLKKDVELKQKHRENETEYEKSQRLKKVSESMQKIRDNETEDKKQDRLKKVSEAMQKIRDNETEEEKQERLKKIAESMQKIRNNETEEEKRQRLNTIQNQIAIKRTVERLEKQEKLKKDREDRIKNAQAKSSFIPKKGANYKSVQPFRLGKRDVICNGCGAKHYRTEKRQTDGTFTNCCQKGKVKMQVGIKDYPQLFKDLMTKKHENKTFAKLFDLEKRTINSSLSCAHMYAKNVKMAPGVPCLKIQGKVMHKMPKTYLPSGENATFGGQNYVVDSGTATASRIGAAAKMNKRFSIDLMAELDQTMRKVNMFAKSYIMLKDTVEKEKANQEAKGEQPRELRLLFKGNPNAPRNYDKVEAENEIALVFTPGPDGEVPRDDIVIYDKKSGNNVSEYLRSWDPRVEPLTYPLFYPTGNETVYENQKRSRCRKIWF</sequence>
<keyword evidence="2" id="KW-1185">Reference proteome</keyword>
<dbReference type="PANTHER" id="PTHR45786:SF74">
    <property type="entry name" value="ATP-DEPENDENT DNA HELICASE"/>
    <property type="match status" value="1"/>
</dbReference>
<name>A0A914YFF0_9BILA</name>
<dbReference type="PANTHER" id="PTHR45786">
    <property type="entry name" value="DNA BINDING PROTEIN-LIKE"/>
    <property type="match status" value="1"/>
</dbReference>
<reference evidence="3" key="1">
    <citation type="submission" date="2022-11" db="UniProtKB">
        <authorList>
            <consortium name="WormBaseParasite"/>
        </authorList>
    </citation>
    <scope>IDENTIFICATION</scope>
</reference>
<dbReference type="Proteomes" id="UP000887577">
    <property type="component" value="Unplaced"/>
</dbReference>
<feature type="region of interest" description="Disordered" evidence="1">
    <location>
        <begin position="393"/>
        <end position="455"/>
    </location>
</feature>
<dbReference type="WBParaSite" id="PSU_v2.g19025.t1">
    <property type="protein sequence ID" value="PSU_v2.g19025.t1"/>
    <property type="gene ID" value="PSU_v2.g19025"/>
</dbReference>
<evidence type="ECO:0000313" key="3">
    <source>
        <dbReference type="WBParaSite" id="PSU_v2.g19025.t1"/>
    </source>
</evidence>
<feature type="region of interest" description="Disordered" evidence="1">
    <location>
        <begin position="340"/>
        <end position="361"/>
    </location>
</feature>
<proteinExistence type="predicted"/>
<accession>A0A914YFF0</accession>